<evidence type="ECO:0000313" key="2">
    <source>
        <dbReference type="EMBL" id="KAF2801723.1"/>
    </source>
</evidence>
<dbReference type="RefSeq" id="XP_033568687.1">
    <property type="nucleotide sequence ID" value="XM_033727073.1"/>
</dbReference>
<protein>
    <submittedName>
        <fullName evidence="2 4">Uncharacterized protein</fullName>
    </submittedName>
</protein>
<proteinExistence type="predicted"/>
<feature type="region of interest" description="Disordered" evidence="1">
    <location>
        <begin position="1"/>
        <end position="35"/>
    </location>
</feature>
<organism evidence="2">
    <name type="scientific">Mytilinidion resinicola</name>
    <dbReference type="NCBI Taxonomy" id="574789"/>
    <lineage>
        <taxon>Eukaryota</taxon>
        <taxon>Fungi</taxon>
        <taxon>Dikarya</taxon>
        <taxon>Ascomycota</taxon>
        <taxon>Pezizomycotina</taxon>
        <taxon>Dothideomycetes</taxon>
        <taxon>Pleosporomycetidae</taxon>
        <taxon>Mytilinidiales</taxon>
        <taxon>Mytilinidiaceae</taxon>
        <taxon>Mytilinidion</taxon>
    </lineage>
</organism>
<keyword evidence="3" id="KW-1185">Reference proteome</keyword>
<reference evidence="4" key="2">
    <citation type="submission" date="2020-04" db="EMBL/GenBank/DDBJ databases">
        <authorList>
            <consortium name="NCBI Genome Project"/>
        </authorList>
    </citation>
    <scope>NUCLEOTIDE SEQUENCE</scope>
    <source>
        <strain evidence="4">CBS 304.34</strain>
    </source>
</reference>
<evidence type="ECO:0000256" key="1">
    <source>
        <dbReference type="SAM" id="MobiDB-lite"/>
    </source>
</evidence>
<reference evidence="2 4" key="1">
    <citation type="journal article" date="2020" name="Stud. Mycol.">
        <title>101 Dothideomycetes genomes: a test case for predicting lifestyles and emergence of pathogens.</title>
        <authorList>
            <person name="Haridas S."/>
            <person name="Albert R."/>
            <person name="Binder M."/>
            <person name="Bloem J."/>
            <person name="Labutti K."/>
            <person name="Salamov A."/>
            <person name="Andreopoulos B."/>
            <person name="Baker S."/>
            <person name="Barry K."/>
            <person name="Bills G."/>
            <person name="Bluhm B."/>
            <person name="Cannon C."/>
            <person name="Castanera R."/>
            <person name="Culley D."/>
            <person name="Daum C."/>
            <person name="Ezra D."/>
            <person name="Gonzalez J."/>
            <person name="Henrissat B."/>
            <person name="Kuo A."/>
            <person name="Liang C."/>
            <person name="Lipzen A."/>
            <person name="Lutzoni F."/>
            <person name="Magnuson J."/>
            <person name="Mondo S."/>
            <person name="Nolan M."/>
            <person name="Ohm R."/>
            <person name="Pangilinan J."/>
            <person name="Park H.-J."/>
            <person name="Ramirez L."/>
            <person name="Alfaro M."/>
            <person name="Sun H."/>
            <person name="Tritt A."/>
            <person name="Yoshinaga Y."/>
            <person name="Zwiers L.-H."/>
            <person name="Turgeon B."/>
            <person name="Goodwin S."/>
            <person name="Spatafora J."/>
            <person name="Crous P."/>
            <person name="Grigoriev I."/>
        </authorList>
    </citation>
    <scope>NUCLEOTIDE SEQUENCE</scope>
    <source>
        <strain evidence="2 4">CBS 304.34</strain>
    </source>
</reference>
<dbReference type="OrthoDB" id="10679156at2759"/>
<reference evidence="4" key="3">
    <citation type="submission" date="2025-04" db="UniProtKB">
        <authorList>
            <consortium name="RefSeq"/>
        </authorList>
    </citation>
    <scope>IDENTIFICATION</scope>
    <source>
        <strain evidence="4">CBS 304.34</strain>
    </source>
</reference>
<dbReference type="GeneID" id="54467966"/>
<feature type="region of interest" description="Disordered" evidence="1">
    <location>
        <begin position="233"/>
        <end position="266"/>
    </location>
</feature>
<dbReference type="EMBL" id="MU003728">
    <property type="protein sequence ID" value="KAF2801723.1"/>
    <property type="molecule type" value="Genomic_DNA"/>
</dbReference>
<evidence type="ECO:0000313" key="4">
    <source>
        <dbReference type="RefSeq" id="XP_033568687.1"/>
    </source>
</evidence>
<dbReference type="Proteomes" id="UP000504636">
    <property type="component" value="Unplaced"/>
</dbReference>
<accession>A0A6A6XZN5</accession>
<sequence>MPARRTMRAQLDTRTVTETPPSVDERIPDPLDSPDDDEVVVASVDEVLYEALVDPYDNRRAVDVRVVWLDCTVVELGLPEKDDDGSCVAAEAEIDVDGVPGAPLSVDEGAPDALLDPEDNEEFVAVGSDWIDEDDDCNELEPEVLNKDDGINVADKTGTDVEGVPETALSVEMRASEPLVNPNDSNNAVAVGDSETDGDEVRDAIVGLSIPKLPSDIFGVGIDIGLRDELNVPPSVENEAPDALADSATNEDNVGKKPLDKDKIDDLMPDPMARPNEDEDAIGNSVVAGADIPEVEYAAAELLEDKNVLALRGEILEAPIVIARMPGLVIGRIMLDRLLVGKRLVVELLIIWRLIVGGLVTGRLVTKTMVAEMLPLMDGRPELETGGDPRANVAIEDVPEGKIVNELDCSMDDDCELEEFALLVGVERNEINDGVATTTAELDRSAVVFKDTEETGYIDELEGVPL</sequence>
<dbReference type="AlphaFoldDB" id="A0A6A6XZN5"/>
<evidence type="ECO:0000313" key="3">
    <source>
        <dbReference type="Proteomes" id="UP000504636"/>
    </source>
</evidence>
<name>A0A6A6XZN5_9PEZI</name>
<feature type="compositionally biased region" description="Basic and acidic residues" evidence="1">
    <location>
        <begin position="253"/>
        <end position="266"/>
    </location>
</feature>
<gene>
    <name evidence="2 4" type="ORF">BDZ99DRAFT_552779</name>
</gene>